<name>A0AAD7B803_9AGAR</name>
<dbReference type="EMBL" id="JARKIF010000029">
    <property type="protein sequence ID" value="KAJ7613005.1"/>
    <property type="molecule type" value="Genomic_DNA"/>
</dbReference>
<protein>
    <recommendedName>
        <fullName evidence="3">Endonuclease/exonuclease/phosphatase domain-containing protein</fullName>
    </recommendedName>
</protein>
<feature type="non-terminal residue" evidence="1">
    <location>
        <position position="133"/>
    </location>
</feature>
<dbReference type="InterPro" id="IPR036691">
    <property type="entry name" value="Endo/exonu/phosph_ase_sf"/>
</dbReference>
<organism evidence="1 2">
    <name type="scientific">Roridomyces roridus</name>
    <dbReference type="NCBI Taxonomy" id="1738132"/>
    <lineage>
        <taxon>Eukaryota</taxon>
        <taxon>Fungi</taxon>
        <taxon>Dikarya</taxon>
        <taxon>Basidiomycota</taxon>
        <taxon>Agaricomycotina</taxon>
        <taxon>Agaricomycetes</taxon>
        <taxon>Agaricomycetidae</taxon>
        <taxon>Agaricales</taxon>
        <taxon>Marasmiineae</taxon>
        <taxon>Mycenaceae</taxon>
        <taxon>Roridomyces</taxon>
    </lineage>
</organism>
<keyword evidence="2" id="KW-1185">Reference proteome</keyword>
<dbReference type="AlphaFoldDB" id="A0AAD7B803"/>
<proteinExistence type="predicted"/>
<reference evidence="1" key="1">
    <citation type="submission" date="2023-03" db="EMBL/GenBank/DDBJ databases">
        <title>Massive genome expansion in bonnet fungi (Mycena s.s.) driven by repeated elements and novel gene families across ecological guilds.</title>
        <authorList>
            <consortium name="Lawrence Berkeley National Laboratory"/>
            <person name="Harder C.B."/>
            <person name="Miyauchi S."/>
            <person name="Viragh M."/>
            <person name="Kuo A."/>
            <person name="Thoen E."/>
            <person name="Andreopoulos B."/>
            <person name="Lu D."/>
            <person name="Skrede I."/>
            <person name="Drula E."/>
            <person name="Henrissat B."/>
            <person name="Morin E."/>
            <person name="Kohler A."/>
            <person name="Barry K."/>
            <person name="LaButti K."/>
            <person name="Morin E."/>
            <person name="Salamov A."/>
            <person name="Lipzen A."/>
            <person name="Mereny Z."/>
            <person name="Hegedus B."/>
            <person name="Baldrian P."/>
            <person name="Stursova M."/>
            <person name="Weitz H."/>
            <person name="Taylor A."/>
            <person name="Grigoriev I.V."/>
            <person name="Nagy L.G."/>
            <person name="Martin F."/>
            <person name="Kauserud H."/>
        </authorList>
    </citation>
    <scope>NUCLEOTIDE SEQUENCE</scope>
    <source>
        <strain evidence="1">9284</strain>
    </source>
</reference>
<evidence type="ECO:0000313" key="2">
    <source>
        <dbReference type="Proteomes" id="UP001221142"/>
    </source>
</evidence>
<evidence type="ECO:0000313" key="1">
    <source>
        <dbReference type="EMBL" id="KAJ7613005.1"/>
    </source>
</evidence>
<accession>A0AAD7B803</accession>
<dbReference type="SUPFAM" id="SSF56219">
    <property type="entry name" value="DNase I-like"/>
    <property type="match status" value="1"/>
</dbReference>
<dbReference type="Proteomes" id="UP001221142">
    <property type="component" value="Unassembled WGS sequence"/>
</dbReference>
<comment type="caution">
    <text evidence="1">The sequence shown here is derived from an EMBL/GenBank/DDBJ whole genome shotgun (WGS) entry which is preliminary data.</text>
</comment>
<sequence>MNPSEGRDPPPRKLKLWQQNLDRSLDNQHDLLQSLGKTAYHIAALQEPYIGIGDKTRANSYWRVVYPSRHGMDNKKTRAVTLINTSLPTEAWSQLHFPSTDVVAVELRGEFGTLRIVNIYNDGDNNTTITILR</sequence>
<gene>
    <name evidence="1" type="ORF">FB45DRAFT_759490</name>
</gene>
<evidence type="ECO:0008006" key="3">
    <source>
        <dbReference type="Google" id="ProtNLM"/>
    </source>
</evidence>
<dbReference type="Gene3D" id="3.60.10.10">
    <property type="entry name" value="Endonuclease/exonuclease/phosphatase"/>
    <property type="match status" value="1"/>
</dbReference>